<protein>
    <recommendedName>
        <fullName evidence="2">histidine kinase</fullName>
        <ecNumber evidence="2">2.7.13.3</ecNumber>
    </recommendedName>
</protein>
<dbReference type="Pfam" id="PF25503">
    <property type="entry name" value="TPR_CHK1"/>
    <property type="match status" value="1"/>
</dbReference>
<sequence length="1757" mass="197349">MAYAMWNDDIDVTETLYNSNSTAVCRGVWKKNNADVILKSVVECTPGDGTIDRIKHEHQILSSLKHPHIVKCLDLQLTEDTATLVLEDISGTPIKDIYYFDGWPVKQFVNIATQLCDILQYIHQKNIIHQDINPANIIVNQKDGRINLIDFGIARQASSEGSLTISANRLEGTLEYLSPEQTGRINRAVDQRSDLYSLGATFYEMLTGRPLFESSSTLELIHSQIAKIPEDLHSINPAIAPCLSSIILKLLRKDSNDRYQTASGLTADLNQFLKLYETSAPSSIQFDLGQQDYSGRLRLPQKLYGRDQETAELNHALEIICRGSKELIFVSGDTGTGKSSFVNELQKSVTLKEGNYCEANFDSTYSNTPYFGFKQSVSALCRTLLSKPAEELAYWQSKISEALGENAGVITGIIPDLEYLIGKHDTTDLSNDIRSKNRLSRTFGQLIKSLCDHKRPLVVCISDIQYADKETLELIEQLFQSEELQYFMLVATFRDQDTPTIVGNHSQLLKSLASDNVPHRRIKLDNLTRQAVRQLLSDSLSKDDHRLTTLANLIYNKTQGNPFFTNHFLQKLYDDKTIGFNTERLDWEWSDREVAEQQFTDNVIDLVTERIEHLSPEQLRVLQMVACIGDSIRADIVAQATQVTLAELLPTLEIFCLENLLVNINQIPITKEDAHRLLLRFTHDRVQQSAYSLISEQDKPHYHLQVARALRENESTATNNSSFQLARHYNLAKHLVTDKAEKRILIEANLIAAELAIKSSAFDSALSHLKTCAEFLDDSYWQEDYELTFNIYIKLVQAAHMSGKRDLFQIYLDIVKANASETDRLQAQQYEILSLTAQCLYTQAVDLTLELLSNLDIPMPDQIADRDIASAIDALNALIGDRQISDLAELPLMTDENMIRAMQVIGDIIPVVYGQNPKLLALLVIKQVELCLSHGNHPQFIYCYLNYAFLRSGMFNDIANCLSFSQLAMSLLTKIGNESDQPRCLFLYNAFIRHWQDPIETCIDSFTDVYDKGIEHGDVEHGLYALTQISLSALVSGIKLDTIAPKMIQSVQTMKHFKMENTYNRVAICIQSVTNIMGKARDPKKLMGTFFDENLIRIQHKDSDRILCFYRSFYTAYINHLLGDYSEAAALLEQANENHHSVDTMYLGSAFAFYESLILLANHGHNKTQLNSSESEKLHANLSQLQLWSNFCPSNFKHKALLVEAMLADVEQRPEQVQSLFEKAIIAAGKSSILSEIAIAYEEAAKYYKRCGLENFYQLYYKKAHQFYSRWGAVVKTTNMELCAPLVFRHREGSGSNTLQSGTQTQAGNGGALLDINSVMKASQAVSSAIVLDDLLKNLMQIVIESAAADRGILILLEEGNWLIQAERSFADNDSKVLQGLPMAEHKEIPLSVLQYVSRTGNRIVLANAACHGNYVNDDYIVSTSAKSILAIPLRLKNELTGILYLENRLTEDVFTSERIQLLEVLSSQIVISIENAKLYHNLERKVEERTSELNQSLEKLQQTQEHLVENEKMASLGRLVAGVAHELNTPIGVCVTATSHLGDESKFTQESLNDTSITKDELEEFLESCVEVTGVVSSNLARASDLISSFKKISVDISTDSFRTFNLYEYLQDVLQSLSPEIKKAEAKTELVCEETIEFTSNPSALTQIITNLIMNALIHAFYPGEEGNITISASETQDGIEMIFQDNGAGMDDETQRKIFEPFFTTNRSSGGTGLGMSILYNLVTHQMRGSISCNSSPGKGTSFHMTFPNQEANS</sequence>
<keyword evidence="4" id="KW-0175">Coiled coil</keyword>
<organism evidence="8 9">
    <name type="scientific">Halioxenophilus aromaticivorans</name>
    <dbReference type="NCBI Taxonomy" id="1306992"/>
    <lineage>
        <taxon>Bacteria</taxon>
        <taxon>Pseudomonadati</taxon>
        <taxon>Pseudomonadota</taxon>
        <taxon>Gammaproteobacteria</taxon>
        <taxon>Alteromonadales</taxon>
        <taxon>Alteromonadaceae</taxon>
        <taxon>Halioxenophilus</taxon>
    </lineage>
</organism>
<dbReference type="SUPFAM" id="SSF55874">
    <property type="entry name" value="ATPase domain of HSP90 chaperone/DNA topoisomerase II/histidine kinase"/>
    <property type="match status" value="1"/>
</dbReference>
<dbReference type="PRINTS" id="PR00344">
    <property type="entry name" value="BCTRLSENSOR"/>
</dbReference>
<dbReference type="SUPFAM" id="SSF52540">
    <property type="entry name" value="P-loop containing nucleoside triphosphate hydrolases"/>
    <property type="match status" value="1"/>
</dbReference>
<dbReference type="InterPro" id="IPR005467">
    <property type="entry name" value="His_kinase_dom"/>
</dbReference>
<feature type="coiled-coil region" evidence="4">
    <location>
        <begin position="1480"/>
        <end position="1511"/>
    </location>
</feature>
<dbReference type="CDD" id="cd00082">
    <property type="entry name" value="HisKA"/>
    <property type="match status" value="1"/>
</dbReference>
<evidence type="ECO:0000256" key="1">
    <source>
        <dbReference type="ARBA" id="ARBA00000085"/>
    </source>
</evidence>
<evidence type="ECO:0000313" key="9">
    <source>
        <dbReference type="Proteomes" id="UP001409585"/>
    </source>
</evidence>
<feature type="region of interest" description="Disordered" evidence="5">
    <location>
        <begin position="1738"/>
        <end position="1757"/>
    </location>
</feature>
<evidence type="ECO:0000259" key="7">
    <source>
        <dbReference type="PROSITE" id="PS50109"/>
    </source>
</evidence>
<dbReference type="PANTHER" id="PTHR43642">
    <property type="entry name" value="HYBRID SIGNAL TRANSDUCTION HISTIDINE KINASE G"/>
    <property type="match status" value="1"/>
</dbReference>
<dbReference type="PROSITE" id="PS50109">
    <property type="entry name" value="HIS_KIN"/>
    <property type="match status" value="1"/>
</dbReference>
<feature type="domain" description="Protein kinase" evidence="6">
    <location>
        <begin position="10"/>
        <end position="273"/>
    </location>
</feature>
<dbReference type="PANTHER" id="PTHR43642:SF1">
    <property type="entry name" value="HYBRID SIGNAL TRANSDUCTION HISTIDINE KINASE G"/>
    <property type="match status" value="1"/>
</dbReference>
<dbReference type="SMART" id="SM00387">
    <property type="entry name" value="HATPase_c"/>
    <property type="match status" value="1"/>
</dbReference>
<accession>A0AAV3TWK8</accession>
<dbReference type="SUPFAM" id="SSF56112">
    <property type="entry name" value="Protein kinase-like (PK-like)"/>
    <property type="match status" value="1"/>
</dbReference>
<comment type="catalytic activity">
    <reaction evidence="1">
        <text>ATP + protein L-histidine = ADP + protein N-phospho-L-histidine.</text>
        <dbReference type="EC" id="2.7.13.3"/>
    </reaction>
</comment>
<dbReference type="GO" id="GO:0005524">
    <property type="term" value="F:ATP binding"/>
    <property type="evidence" value="ECO:0007669"/>
    <property type="project" value="InterPro"/>
</dbReference>
<dbReference type="InterPro" id="IPR029016">
    <property type="entry name" value="GAF-like_dom_sf"/>
</dbReference>
<dbReference type="InterPro" id="IPR003018">
    <property type="entry name" value="GAF"/>
</dbReference>
<proteinExistence type="predicted"/>
<evidence type="ECO:0000256" key="3">
    <source>
        <dbReference type="ARBA" id="ARBA00022553"/>
    </source>
</evidence>
<dbReference type="InterPro" id="IPR036890">
    <property type="entry name" value="HATPase_C_sf"/>
</dbReference>
<dbReference type="GO" id="GO:0000155">
    <property type="term" value="F:phosphorelay sensor kinase activity"/>
    <property type="evidence" value="ECO:0007669"/>
    <property type="project" value="InterPro"/>
</dbReference>
<dbReference type="InterPro" id="IPR000719">
    <property type="entry name" value="Prot_kinase_dom"/>
</dbReference>
<dbReference type="Pfam" id="PF00069">
    <property type="entry name" value="Pkinase"/>
    <property type="match status" value="1"/>
</dbReference>
<name>A0AAV3TWK8_9ALTE</name>
<dbReference type="Gene3D" id="3.30.200.20">
    <property type="entry name" value="Phosphorylase Kinase, domain 1"/>
    <property type="match status" value="1"/>
</dbReference>
<evidence type="ECO:0000256" key="2">
    <source>
        <dbReference type="ARBA" id="ARBA00012438"/>
    </source>
</evidence>
<keyword evidence="9" id="KW-1185">Reference proteome</keyword>
<dbReference type="InterPro" id="IPR053159">
    <property type="entry name" value="Hybrid_Histidine_Kinase"/>
</dbReference>
<dbReference type="InterPro" id="IPR041664">
    <property type="entry name" value="AAA_16"/>
</dbReference>
<dbReference type="EC" id="2.7.13.3" evidence="2"/>
<dbReference type="CDD" id="cd14014">
    <property type="entry name" value="STKc_PknB_like"/>
    <property type="match status" value="1"/>
</dbReference>
<dbReference type="CDD" id="cd00075">
    <property type="entry name" value="HATPase"/>
    <property type="match status" value="1"/>
</dbReference>
<dbReference type="Proteomes" id="UP001409585">
    <property type="component" value="Unassembled WGS sequence"/>
</dbReference>
<dbReference type="SUPFAM" id="SSF55781">
    <property type="entry name" value="GAF domain-like"/>
    <property type="match status" value="1"/>
</dbReference>
<dbReference type="Gene3D" id="3.30.450.40">
    <property type="match status" value="1"/>
</dbReference>
<dbReference type="Gene3D" id="1.10.287.130">
    <property type="match status" value="1"/>
</dbReference>
<dbReference type="Pfam" id="PF02518">
    <property type="entry name" value="HATPase_c"/>
    <property type="match status" value="1"/>
</dbReference>
<reference evidence="9" key="1">
    <citation type="journal article" date="2019" name="Int. J. Syst. Evol. Microbiol.">
        <title>The Global Catalogue of Microorganisms (GCM) 10K type strain sequencing project: providing services to taxonomists for standard genome sequencing and annotation.</title>
        <authorList>
            <consortium name="The Broad Institute Genomics Platform"/>
            <consortium name="The Broad Institute Genome Sequencing Center for Infectious Disease"/>
            <person name="Wu L."/>
            <person name="Ma J."/>
        </authorList>
    </citation>
    <scope>NUCLEOTIDE SEQUENCE [LARGE SCALE GENOMIC DNA]</scope>
    <source>
        <strain evidence="9">JCM 19134</strain>
    </source>
</reference>
<dbReference type="PROSITE" id="PS50011">
    <property type="entry name" value="PROTEIN_KINASE_DOM"/>
    <property type="match status" value="1"/>
</dbReference>
<dbReference type="SMART" id="SM00065">
    <property type="entry name" value="GAF"/>
    <property type="match status" value="1"/>
</dbReference>
<feature type="domain" description="Histidine kinase" evidence="7">
    <location>
        <begin position="1523"/>
        <end position="1754"/>
    </location>
</feature>
<dbReference type="Pfam" id="PF01590">
    <property type="entry name" value="GAF"/>
    <property type="match status" value="1"/>
</dbReference>
<keyword evidence="3" id="KW-0597">Phosphoprotein</keyword>
<dbReference type="Pfam" id="PF13191">
    <property type="entry name" value="AAA_16"/>
    <property type="match status" value="1"/>
</dbReference>
<evidence type="ECO:0000313" key="8">
    <source>
        <dbReference type="EMBL" id="GAA4928526.1"/>
    </source>
</evidence>
<gene>
    <name evidence="8" type="ORF">GCM10025791_00180</name>
</gene>
<evidence type="ECO:0000259" key="6">
    <source>
        <dbReference type="PROSITE" id="PS50011"/>
    </source>
</evidence>
<dbReference type="Gene3D" id="3.30.565.10">
    <property type="entry name" value="Histidine kinase-like ATPase, C-terminal domain"/>
    <property type="match status" value="1"/>
</dbReference>
<evidence type="ECO:0000256" key="4">
    <source>
        <dbReference type="SAM" id="Coils"/>
    </source>
</evidence>
<dbReference type="InterPro" id="IPR003594">
    <property type="entry name" value="HATPase_dom"/>
</dbReference>
<dbReference type="InterPro" id="IPR011009">
    <property type="entry name" value="Kinase-like_dom_sf"/>
</dbReference>
<evidence type="ECO:0000256" key="5">
    <source>
        <dbReference type="SAM" id="MobiDB-lite"/>
    </source>
</evidence>
<comment type="caution">
    <text evidence="8">The sequence shown here is derived from an EMBL/GenBank/DDBJ whole genome shotgun (WGS) entry which is preliminary data.</text>
</comment>
<dbReference type="InterPro" id="IPR003661">
    <property type="entry name" value="HisK_dim/P_dom"/>
</dbReference>
<dbReference type="Gene3D" id="3.40.50.300">
    <property type="entry name" value="P-loop containing nucleotide triphosphate hydrolases"/>
    <property type="match status" value="1"/>
</dbReference>
<dbReference type="EMBL" id="BAABLX010000001">
    <property type="protein sequence ID" value="GAA4928526.1"/>
    <property type="molecule type" value="Genomic_DNA"/>
</dbReference>
<dbReference type="Gene3D" id="1.10.510.10">
    <property type="entry name" value="Transferase(Phosphotransferase) domain 1"/>
    <property type="match status" value="1"/>
</dbReference>
<dbReference type="InterPro" id="IPR027417">
    <property type="entry name" value="P-loop_NTPase"/>
</dbReference>
<dbReference type="InterPro" id="IPR004358">
    <property type="entry name" value="Sig_transdc_His_kin-like_C"/>
</dbReference>